<dbReference type="EMBL" id="BOVK01000067">
    <property type="protein sequence ID" value="GIQ71020.1"/>
    <property type="molecule type" value="Genomic_DNA"/>
</dbReference>
<sequence length="484" mass="54779">MNRKHPHKQAGSDGFCLPPDGMDNGRKFSLFAYTGGPRRKQRDSEEIAVVGRESSSAFERLVQEIREELAAGRGMTKQDAARYQEMLNRAVLGFEEDRHSMMALIQDLLSRRETAGITVPHASYAKLSEAVFAQVVGLDVLEAILKHREGLEEIQVIGCDIYEVRNGQVMLAAERFRTVSDVERIQQNLVLYNHDTLNVRKRWAEVRLTDGSRVTMTGFGFTREPTITIRFFRRHEQGLDWLCAAETATMNHAVKILLQSFVRCAFNLVIIGATNSGKTTLLKALAAVLPDEERIVTIEGRYELMLRRDYPEKNIVEYEVDEDDPKHSSNQAFKLALRQSPKRIIHAEIRDDDANLYVRACTRGHEGSMTTLHANQLEDVPDAITDMCMLDRRGMEPGRLRYRIAEWVTQVGIELAEIGGKRRIVRVAEYVCADGEITVRDLVRFDPTTGDWVQTGTLSPRAQGRIRRHCPADAALLVEAGWMA</sequence>
<dbReference type="InterPro" id="IPR027417">
    <property type="entry name" value="P-loop_NTPase"/>
</dbReference>
<gene>
    <name evidence="3" type="primary">cpaF3</name>
    <name evidence="3" type="ORF">XYCOK13_38440</name>
</gene>
<evidence type="ECO:0000256" key="1">
    <source>
        <dbReference type="ARBA" id="ARBA00006611"/>
    </source>
</evidence>
<dbReference type="PANTHER" id="PTHR30486:SF6">
    <property type="entry name" value="TYPE IV PILUS RETRACTATION ATPASE PILT"/>
    <property type="match status" value="1"/>
</dbReference>
<dbReference type="SUPFAM" id="SSF52540">
    <property type="entry name" value="P-loop containing nucleoside triphosphate hydrolases"/>
    <property type="match status" value="1"/>
</dbReference>
<dbReference type="InterPro" id="IPR050921">
    <property type="entry name" value="T4SS_GSP_E_ATPase"/>
</dbReference>
<accession>A0A8J4H749</accession>
<dbReference type="PANTHER" id="PTHR30486">
    <property type="entry name" value="TWITCHING MOTILITY PROTEIN PILT"/>
    <property type="match status" value="1"/>
</dbReference>
<dbReference type="InterPro" id="IPR001482">
    <property type="entry name" value="T2SS/T4SS_dom"/>
</dbReference>
<dbReference type="Gene3D" id="3.40.50.300">
    <property type="entry name" value="P-loop containing nucleotide triphosphate hydrolases"/>
    <property type="match status" value="1"/>
</dbReference>
<protein>
    <submittedName>
        <fullName evidence="3">CpaF pilus assembly protein, ATPase CpaF</fullName>
    </submittedName>
</protein>
<feature type="domain" description="Bacterial type II secretion system protein E" evidence="2">
    <location>
        <begin position="223"/>
        <end position="390"/>
    </location>
</feature>
<dbReference type="GO" id="GO:0016887">
    <property type="term" value="F:ATP hydrolysis activity"/>
    <property type="evidence" value="ECO:0007669"/>
    <property type="project" value="InterPro"/>
</dbReference>
<dbReference type="AlphaFoldDB" id="A0A8J4H749"/>
<reference evidence="3" key="1">
    <citation type="submission" date="2021-04" db="EMBL/GenBank/DDBJ databases">
        <title>Draft genome sequence of Xylanibacillus composti strain K13.</title>
        <authorList>
            <person name="Uke A."/>
            <person name="Chhe C."/>
            <person name="Baramee S."/>
            <person name="Kosugi A."/>
        </authorList>
    </citation>
    <scope>NUCLEOTIDE SEQUENCE</scope>
    <source>
        <strain evidence="3">K13</strain>
    </source>
</reference>
<dbReference type="Gene3D" id="3.30.450.380">
    <property type="match status" value="1"/>
</dbReference>
<comment type="caution">
    <text evidence="3">The sequence shown here is derived from an EMBL/GenBank/DDBJ whole genome shotgun (WGS) entry which is preliminary data.</text>
</comment>
<evidence type="ECO:0000313" key="4">
    <source>
        <dbReference type="Proteomes" id="UP000677918"/>
    </source>
</evidence>
<dbReference type="Pfam" id="PF00437">
    <property type="entry name" value="T2SSE"/>
    <property type="match status" value="1"/>
</dbReference>
<comment type="similarity">
    <text evidence="1">Belongs to the GSP E family.</text>
</comment>
<proteinExistence type="inferred from homology"/>
<dbReference type="Proteomes" id="UP000677918">
    <property type="component" value="Unassembled WGS sequence"/>
</dbReference>
<name>A0A8J4H749_9BACL</name>
<evidence type="ECO:0000313" key="3">
    <source>
        <dbReference type="EMBL" id="GIQ71020.1"/>
    </source>
</evidence>
<organism evidence="3 4">
    <name type="scientific">Xylanibacillus composti</name>
    <dbReference type="NCBI Taxonomy" id="1572762"/>
    <lineage>
        <taxon>Bacteria</taxon>
        <taxon>Bacillati</taxon>
        <taxon>Bacillota</taxon>
        <taxon>Bacilli</taxon>
        <taxon>Bacillales</taxon>
        <taxon>Paenibacillaceae</taxon>
        <taxon>Xylanibacillus</taxon>
    </lineage>
</organism>
<evidence type="ECO:0000259" key="2">
    <source>
        <dbReference type="Pfam" id="PF00437"/>
    </source>
</evidence>
<keyword evidence="4" id="KW-1185">Reference proteome</keyword>
<dbReference type="RefSeq" id="WP_244865269.1">
    <property type="nucleotide sequence ID" value="NZ_BOVK01000067.1"/>
</dbReference>